<name>A0ABX6IGE4_9ACTN</name>
<dbReference type="Proteomes" id="UP001059836">
    <property type="component" value="Chromosome"/>
</dbReference>
<keyword evidence="4" id="KW-1185">Reference proteome</keyword>
<reference evidence="3" key="1">
    <citation type="journal article" date="2021" name="Nat. Microbiol.">
        <title>Cocultivation of an ultrasmall environmental parasitic bacterium with lytic ability against bacteria associated with wastewater foams.</title>
        <authorList>
            <person name="Batinovic S."/>
            <person name="Rose J.J.A."/>
            <person name="Ratcliffe J."/>
            <person name="Seviour R.J."/>
            <person name="Petrovski S."/>
        </authorList>
    </citation>
    <scope>NUCLEOTIDE SEQUENCE</scope>
    <source>
        <strain evidence="3">CON9</strain>
    </source>
</reference>
<gene>
    <name evidence="3" type="ORF">GII31_08395</name>
</gene>
<organism evidence="3 4">
    <name type="scientific">Gordonia pseudamarae</name>
    <dbReference type="NCBI Taxonomy" id="2831662"/>
    <lineage>
        <taxon>Bacteria</taxon>
        <taxon>Bacillati</taxon>
        <taxon>Actinomycetota</taxon>
        <taxon>Actinomycetes</taxon>
        <taxon>Mycobacteriales</taxon>
        <taxon>Gordoniaceae</taxon>
        <taxon>Gordonia</taxon>
    </lineage>
</organism>
<dbReference type="PRINTS" id="PR00081">
    <property type="entry name" value="GDHRDH"/>
</dbReference>
<dbReference type="Gene3D" id="3.40.50.720">
    <property type="entry name" value="NAD(P)-binding Rossmann-like Domain"/>
    <property type="match status" value="1"/>
</dbReference>
<proteinExistence type="inferred from homology"/>
<keyword evidence="2" id="KW-0560">Oxidoreductase</keyword>
<evidence type="ECO:0000256" key="1">
    <source>
        <dbReference type="ARBA" id="ARBA00006484"/>
    </source>
</evidence>
<dbReference type="PANTHER" id="PTHR43669">
    <property type="entry name" value="5-KETO-D-GLUCONATE 5-REDUCTASE"/>
    <property type="match status" value="1"/>
</dbReference>
<dbReference type="EMBL" id="CP045809">
    <property type="protein sequence ID" value="QHN34913.1"/>
    <property type="molecule type" value="Genomic_DNA"/>
</dbReference>
<accession>A0ABX6IGE4</accession>
<dbReference type="InterPro" id="IPR002347">
    <property type="entry name" value="SDR_fam"/>
</dbReference>
<protein>
    <submittedName>
        <fullName evidence="3">SDR family NAD(P)-dependent oxidoreductase</fullName>
    </submittedName>
</protein>
<dbReference type="InterPro" id="IPR036291">
    <property type="entry name" value="NAD(P)-bd_dom_sf"/>
</dbReference>
<evidence type="ECO:0000313" key="4">
    <source>
        <dbReference type="Proteomes" id="UP001059836"/>
    </source>
</evidence>
<dbReference type="SUPFAM" id="SSF51735">
    <property type="entry name" value="NAD(P)-binding Rossmann-fold domains"/>
    <property type="match status" value="1"/>
</dbReference>
<dbReference type="PANTHER" id="PTHR43669:SF3">
    <property type="entry name" value="ALCOHOL DEHYDROGENASE, PUTATIVE (AFU_ORTHOLOGUE AFUA_3G03445)-RELATED"/>
    <property type="match status" value="1"/>
</dbReference>
<evidence type="ECO:0000313" key="3">
    <source>
        <dbReference type="EMBL" id="QHN34913.1"/>
    </source>
</evidence>
<evidence type="ECO:0000256" key="2">
    <source>
        <dbReference type="ARBA" id="ARBA00023002"/>
    </source>
</evidence>
<sequence length="219" mass="23196">MGYSARVVDKVKLNVTVANRLTTSTYSERARSSIMKALITGATSGIGEALAQRFASDGHDVVLVGRSADRLAASAAKLQSIAPTVQITTEQADFGDLDQVRMLADRLVAQGALDVVISNAALIAPVDQRAAAGVPLTIAVNYIAPYLLLRRLAEAFPQHAARYLILGAEPAGSANLVVDVDDLTYQNVDLLFPDDDLRAFALYGHSKNMDVMLAAGLDG</sequence>
<comment type="similarity">
    <text evidence="1">Belongs to the short-chain dehydrogenases/reductases (SDR) family.</text>
</comment>
<dbReference type="Pfam" id="PF00106">
    <property type="entry name" value="adh_short"/>
    <property type="match status" value="1"/>
</dbReference>